<reference evidence="1" key="1">
    <citation type="submission" date="2022-10" db="EMBL/GenBank/DDBJ databases">
        <title>Genome Sequence of Xylaria curta.</title>
        <authorList>
            <person name="Buettner E."/>
        </authorList>
    </citation>
    <scope>NUCLEOTIDE SEQUENCE</scope>
    <source>
        <strain evidence="1">Babe10</strain>
    </source>
</reference>
<organism evidence="1 2">
    <name type="scientific">Xylaria curta</name>
    <dbReference type="NCBI Taxonomy" id="42375"/>
    <lineage>
        <taxon>Eukaryota</taxon>
        <taxon>Fungi</taxon>
        <taxon>Dikarya</taxon>
        <taxon>Ascomycota</taxon>
        <taxon>Pezizomycotina</taxon>
        <taxon>Sordariomycetes</taxon>
        <taxon>Xylariomycetidae</taxon>
        <taxon>Xylariales</taxon>
        <taxon>Xylariaceae</taxon>
        <taxon>Xylaria</taxon>
    </lineage>
</organism>
<comment type="caution">
    <text evidence="1">The sequence shown here is derived from an EMBL/GenBank/DDBJ whole genome shotgun (WGS) entry which is preliminary data.</text>
</comment>
<sequence>MGTIPVTCQLSLLALLHARSYGTALVIHHDDSQHNIKYDYGHIPIGSYRILFKVLVYHLSNLEPEALPSPLPSPLPYIDALEESVLNVLHVLHSHNISFPVFAENIQLLVPSTYDCRRGDINSLRIFLPRKWRASWASPRLPPTWKANELSSLLTRLCAASTLLNLSTHEVLTASLIEYPNLHDEDYCLGITPVIPGLAHQIAYNLVTCEKAEESRKVLELFFGEPILLAEPGVSPHTIYETFSHLRSRAIHECHNGSTSLDPDLEAKLLLDSPGILTRLICCRAQVATVLEEPDEKEWWLMALDLYDLSLSIEELSTRLDSVFAYDLYVLRRKPELEKPIGASFHIRASSDILFAASPRQPLYTAPGIGAYFQAVERFQDATPPNPPASNAVDELVLVTALIRCRHNLFTKALPLLLTLRSQTFAFQPDTKRVVQYYGLQTNDQGSKFHIDLLVNNTDNRTYATNVLMGEFDINKTMRLNGGDPDEAANDWFWDEIKTVQDAGVKVSMWLRQGYELLKANNSVFDPNYALVKQTIIKHGLDGIDLDIEDGEGSCNDESMNLHDTVHLIRQLRADFGPDFIITLAPVSNALLDEGSVSCFSYRELEKAAAATSAGINGQFYGGSWTGLKTPGYYERCISEGGWKPERIVTTVYTSSDFTHPQPRWTWVGLNETGPTIETLAAKYADFGGVGGFDFYDAEPGGYEHPWEWSRWAARRMGV</sequence>
<proteinExistence type="predicted"/>
<accession>A0ACC1NWK0</accession>
<keyword evidence="2" id="KW-1185">Reference proteome</keyword>
<evidence type="ECO:0000313" key="2">
    <source>
        <dbReference type="Proteomes" id="UP001143856"/>
    </source>
</evidence>
<gene>
    <name evidence="1" type="ORF">NUW58_g6280</name>
</gene>
<evidence type="ECO:0000313" key="1">
    <source>
        <dbReference type="EMBL" id="KAJ2983254.1"/>
    </source>
</evidence>
<dbReference type="Proteomes" id="UP001143856">
    <property type="component" value="Unassembled WGS sequence"/>
</dbReference>
<protein>
    <submittedName>
        <fullName evidence="1">Uncharacterized protein</fullName>
    </submittedName>
</protein>
<dbReference type="EMBL" id="JAPDGR010001386">
    <property type="protein sequence ID" value="KAJ2983254.1"/>
    <property type="molecule type" value="Genomic_DNA"/>
</dbReference>
<name>A0ACC1NWK0_9PEZI</name>